<dbReference type="PANTHER" id="PTHR42057">
    <property type="entry name" value="F-BOX DOMAIN PROTEIN (AFU_ORTHOLOGUE AFUA_4G00200)"/>
    <property type="match status" value="1"/>
</dbReference>
<dbReference type="Proteomes" id="UP000799291">
    <property type="component" value="Unassembled WGS sequence"/>
</dbReference>
<dbReference type="AlphaFoldDB" id="A0A6G1IJN1"/>
<evidence type="ECO:0008006" key="3">
    <source>
        <dbReference type="Google" id="ProtNLM"/>
    </source>
</evidence>
<dbReference type="OrthoDB" id="3140657at2759"/>
<organism evidence="1 2">
    <name type="scientific">Lentithecium fluviatile CBS 122367</name>
    <dbReference type="NCBI Taxonomy" id="1168545"/>
    <lineage>
        <taxon>Eukaryota</taxon>
        <taxon>Fungi</taxon>
        <taxon>Dikarya</taxon>
        <taxon>Ascomycota</taxon>
        <taxon>Pezizomycotina</taxon>
        <taxon>Dothideomycetes</taxon>
        <taxon>Pleosporomycetidae</taxon>
        <taxon>Pleosporales</taxon>
        <taxon>Massarineae</taxon>
        <taxon>Lentitheciaceae</taxon>
        <taxon>Lentithecium</taxon>
    </lineage>
</organism>
<gene>
    <name evidence="1" type="ORF">K458DRAFT_480996</name>
</gene>
<proteinExistence type="predicted"/>
<name>A0A6G1IJN1_9PLEO</name>
<sequence>MFFQLPVELQRGCIQCLDVEGLKSFRLVNKDALAIATETLFGTVNLLPTYDNAEKLSFVREDATLNPLVRRVIFNTPEDPLGYLFSGGADESELLDSFQDALLSVTKFSGLREVELRFAKDCALPGAWARFRGDVAETKEFRTAVLQAFFKGLAEQRELPVHVESLTIKNLQDGTDVSIYESDTFQAVRSRLKKLHLQIATENHEPSPEDNVDFEACQRYFDTELPEQWLKPLQPQLTYLTLYTAQCMWGFYPFCDLRRIHFPLLKSLALGNWTIVHEWQIDWLLSHGETLEELVLDDCPIVTALMMTDKQIRPHWQDLVSLQTTRLGTRNYFKEVGLRWHHVFPRLRFGLPRLLHFAMGSGNWEMQNMFEERYELLNKCLWGRYYTFNIGTCPTPWAAGDDYEVLAYARMRRRKDKDARRATRFLMMGGDWEHHPFPECDEEDLKAFRDLLDVVEKRQGVRV</sequence>
<protein>
    <recommendedName>
        <fullName evidence="3">F-box domain-containing protein</fullName>
    </recommendedName>
</protein>
<keyword evidence="2" id="KW-1185">Reference proteome</keyword>
<dbReference type="EMBL" id="MU005614">
    <property type="protein sequence ID" value="KAF2678099.1"/>
    <property type="molecule type" value="Genomic_DNA"/>
</dbReference>
<evidence type="ECO:0000313" key="2">
    <source>
        <dbReference type="Proteomes" id="UP000799291"/>
    </source>
</evidence>
<evidence type="ECO:0000313" key="1">
    <source>
        <dbReference type="EMBL" id="KAF2678099.1"/>
    </source>
</evidence>
<accession>A0A6G1IJN1</accession>
<reference evidence="1" key="1">
    <citation type="journal article" date="2020" name="Stud. Mycol.">
        <title>101 Dothideomycetes genomes: a test case for predicting lifestyles and emergence of pathogens.</title>
        <authorList>
            <person name="Haridas S."/>
            <person name="Albert R."/>
            <person name="Binder M."/>
            <person name="Bloem J."/>
            <person name="Labutti K."/>
            <person name="Salamov A."/>
            <person name="Andreopoulos B."/>
            <person name="Baker S."/>
            <person name="Barry K."/>
            <person name="Bills G."/>
            <person name="Bluhm B."/>
            <person name="Cannon C."/>
            <person name="Castanera R."/>
            <person name="Culley D."/>
            <person name="Daum C."/>
            <person name="Ezra D."/>
            <person name="Gonzalez J."/>
            <person name="Henrissat B."/>
            <person name="Kuo A."/>
            <person name="Liang C."/>
            <person name="Lipzen A."/>
            <person name="Lutzoni F."/>
            <person name="Magnuson J."/>
            <person name="Mondo S."/>
            <person name="Nolan M."/>
            <person name="Ohm R."/>
            <person name="Pangilinan J."/>
            <person name="Park H.-J."/>
            <person name="Ramirez L."/>
            <person name="Alfaro M."/>
            <person name="Sun H."/>
            <person name="Tritt A."/>
            <person name="Yoshinaga Y."/>
            <person name="Zwiers L.-H."/>
            <person name="Turgeon B."/>
            <person name="Goodwin S."/>
            <person name="Spatafora J."/>
            <person name="Crous P."/>
            <person name="Grigoriev I."/>
        </authorList>
    </citation>
    <scope>NUCLEOTIDE SEQUENCE</scope>
    <source>
        <strain evidence="1">CBS 122367</strain>
    </source>
</reference>
<dbReference type="PANTHER" id="PTHR42057:SF2">
    <property type="entry name" value="F-BOX DOMAIN PROTEIN (AFU_ORTHOLOGUE AFUA_4G00200)-RELATED"/>
    <property type="match status" value="1"/>
</dbReference>